<evidence type="ECO:0000256" key="2">
    <source>
        <dbReference type="SAM" id="SignalP"/>
    </source>
</evidence>
<organism evidence="3 4">
    <name type="scientific">Cyphellophora attinorum</name>
    <dbReference type="NCBI Taxonomy" id="1664694"/>
    <lineage>
        <taxon>Eukaryota</taxon>
        <taxon>Fungi</taxon>
        <taxon>Dikarya</taxon>
        <taxon>Ascomycota</taxon>
        <taxon>Pezizomycotina</taxon>
        <taxon>Eurotiomycetes</taxon>
        <taxon>Chaetothyriomycetidae</taxon>
        <taxon>Chaetothyriales</taxon>
        <taxon>Cyphellophoraceae</taxon>
        <taxon>Cyphellophora</taxon>
    </lineage>
</organism>
<dbReference type="Proteomes" id="UP000038010">
    <property type="component" value="Unassembled WGS sequence"/>
</dbReference>
<gene>
    <name evidence="3" type="ORF">AB675_5838</name>
</gene>
<name>A0A0N1HS32_9EURO</name>
<feature type="signal peptide" evidence="2">
    <location>
        <begin position="1"/>
        <end position="19"/>
    </location>
</feature>
<dbReference type="EMBL" id="LFJN01000017">
    <property type="protein sequence ID" value="KPI38816.1"/>
    <property type="molecule type" value="Genomic_DNA"/>
</dbReference>
<keyword evidence="2" id="KW-0732">Signal</keyword>
<dbReference type="RefSeq" id="XP_017998779.1">
    <property type="nucleotide sequence ID" value="XM_018146079.1"/>
</dbReference>
<dbReference type="GeneID" id="28737959"/>
<feature type="region of interest" description="Disordered" evidence="1">
    <location>
        <begin position="83"/>
        <end position="103"/>
    </location>
</feature>
<feature type="compositionally biased region" description="Low complexity" evidence="1">
    <location>
        <begin position="83"/>
        <end position="100"/>
    </location>
</feature>
<evidence type="ECO:0000256" key="1">
    <source>
        <dbReference type="SAM" id="MobiDB-lite"/>
    </source>
</evidence>
<accession>A0A0N1HS32</accession>
<dbReference type="VEuPathDB" id="FungiDB:AB675_5838"/>
<dbReference type="AlphaFoldDB" id="A0A0N1HS32"/>
<protein>
    <submittedName>
        <fullName evidence="3">Uncharacterized protein</fullName>
    </submittedName>
</protein>
<sequence>MRSSSTLLAMAALASAALAQGPPGAASWQDASGTAAPQYTATVTMTLEVVHTVTSYDLPASTAALSNGTISASKSAEVTIIPSVAPTSTSSPSPSSLPATGGAEAGRMAQTAVAIFVAGAAAFFSL</sequence>
<evidence type="ECO:0000313" key="4">
    <source>
        <dbReference type="Proteomes" id="UP000038010"/>
    </source>
</evidence>
<comment type="caution">
    <text evidence="3">The sequence shown here is derived from an EMBL/GenBank/DDBJ whole genome shotgun (WGS) entry which is preliminary data.</text>
</comment>
<proteinExistence type="predicted"/>
<feature type="chain" id="PRO_5005873563" evidence="2">
    <location>
        <begin position="20"/>
        <end position="126"/>
    </location>
</feature>
<reference evidence="3 4" key="1">
    <citation type="submission" date="2015-06" db="EMBL/GenBank/DDBJ databases">
        <title>Draft genome of the ant-associated black yeast Phialophora attae CBS 131958.</title>
        <authorList>
            <person name="Moreno L.F."/>
            <person name="Stielow B.J."/>
            <person name="de Hoog S."/>
            <person name="Vicente V.A."/>
            <person name="Weiss V.A."/>
            <person name="de Vries M."/>
            <person name="Cruz L.M."/>
            <person name="Souza E.M."/>
        </authorList>
    </citation>
    <scope>NUCLEOTIDE SEQUENCE [LARGE SCALE GENOMIC DNA]</scope>
    <source>
        <strain evidence="3 4">CBS 131958</strain>
    </source>
</reference>
<evidence type="ECO:0000313" key="3">
    <source>
        <dbReference type="EMBL" id="KPI38816.1"/>
    </source>
</evidence>
<keyword evidence="4" id="KW-1185">Reference proteome</keyword>